<comment type="caution">
    <text evidence="1">The sequence shown here is derived from an EMBL/GenBank/DDBJ whole genome shotgun (WGS) entry which is preliminary data.</text>
</comment>
<evidence type="ECO:0000313" key="2">
    <source>
        <dbReference type="Proteomes" id="UP000430272"/>
    </source>
</evidence>
<evidence type="ECO:0000313" key="1">
    <source>
        <dbReference type="EMBL" id="MXO53431.1"/>
    </source>
</evidence>
<protein>
    <submittedName>
        <fullName evidence="1">Uncharacterized protein</fullName>
    </submittedName>
</protein>
<accession>A0A844Y653</accession>
<name>A0A844Y653_9SPHN</name>
<dbReference type="Proteomes" id="UP000430272">
    <property type="component" value="Unassembled WGS sequence"/>
</dbReference>
<dbReference type="EMBL" id="WTYD01000001">
    <property type="protein sequence ID" value="MXO53431.1"/>
    <property type="molecule type" value="Genomic_DNA"/>
</dbReference>
<dbReference type="RefSeq" id="WP_160660290.1">
    <property type="nucleotide sequence ID" value="NZ_BAABDV010000001.1"/>
</dbReference>
<organism evidence="1 2">
    <name type="scientific">Qipengyuania pelagi</name>
    <dbReference type="NCBI Taxonomy" id="994320"/>
    <lineage>
        <taxon>Bacteria</taxon>
        <taxon>Pseudomonadati</taxon>
        <taxon>Pseudomonadota</taxon>
        <taxon>Alphaproteobacteria</taxon>
        <taxon>Sphingomonadales</taxon>
        <taxon>Erythrobacteraceae</taxon>
        <taxon>Qipengyuania</taxon>
    </lineage>
</organism>
<keyword evidence="2" id="KW-1185">Reference proteome</keyword>
<sequence length="62" mass="6614">MTAPSAYKQADLVKILKATNSAGLTPHSLTVHPHTGDITVTFDPTASGSKKNTFDEIMSKLK</sequence>
<gene>
    <name evidence="1" type="ORF">GRI47_05335</name>
</gene>
<dbReference type="AlphaFoldDB" id="A0A844Y653"/>
<reference evidence="1 2" key="1">
    <citation type="submission" date="2019-12" db="EMBL/GenBank/DDBJ databases">
        <title>Genomic-based taxomic classification of the family Erythrobacteraceae.</title>
        <authorList>
            <person name="Xu L."/>
        </authorList>
    </citation>
    <scope>NUCLEOTIDE SEQUENCE [LARGE SCALE GENOMIC DNA]</scope>
    <source>
        <strain evidence="1 2">JCM 17468</strain>
    </source>
</reference>
<proteinExistence type="predicted"/>